<feature type="binding site" evidence="5">
    <location>
        <position position="162"/>
    </location>
    <ligand>
        <name>adenosylcob(III)alamin</name>
        <dbReference type="ChEBI" id="CHEBI:18408"/>
    </ligand>
</feature>
<comment type="catalytic activity">
    <reaction evidence="5">
        <text>ethanolamine = acetaldehyde + NH4(+)</text>
        <dbReference type="Rhea" id="RHEA:15313"/>
        <dbReference type="ChEBI" id="CHEBI:15343"/>
        <dbReference type="ChEBI" id="CHEBI:28938"/>
        <dbReference type="ChEBI" id="CHEBI:57603"/>
        <dbReference type="EC" id="4.3.1.7"/>
    </reaction>
</comment>
<dbReference type="GO" id="GO:0046336">
    <property type="term" value="P:ethanolamine catabolic process"/>
    <property type="evidence" value="ECO:0007669"/>
    <property type="project" value="UniProtKB-UniRule"/>
</dbReference>
<dbReference type="EMBL" id="CABPSR010000030">
    <property type="protein sequence ID" value="VVE85622.1"/>
    <property type="molecule type" value="Genomic_DNA"/>
</dbReference>
<gene>
    <name evidence="5 7" type="primary">eutC</name>
    <name evidence="7" type="ORF">PSP31121_05329</name>
</gene>
<dbReference type="UniPathway" id="UPA00560"/>
<evidence type="ECO:0000256" key="5">
    <source>
        <dbReference type="HAMAP-Rule" id="MF_00601"/>
    </source>
</evidence>
<dbReference type="Proteomes" id="UP000335538">
    <property type="component" value="Unassembled WGS sequence"/>
</dbReference>
<evidence type="ECO:0000256" key="4">
    <source>
        <dbReference type="ARBA" id="ARBA00024446"/>
    </source>
</evidence>
<dbReference type="PANTHER" id="PTHR39330">
    <property type="entry name" value="ETHANOLAMINE AMMONIA-LYASE LIGHT CHAIN"/>
    <property type="match status" value="1"/>
</dbReference>
<keyword evidence="4 5" id="KW-1283">Bacterial microcompartment</keyword>
<feature type="binding site" evidence="5">
    <location>
        <position position="183"/>
    </location>
    <ligand>
        <name>adenosylcob(III)alamin</name>
        <dbReference type="ChEBI" id="CHEBI:18408"/>
    </ligand>
</feature>
<comment type="subunit">
    <text evidence="5">The basic unit is a heterodimer which dimerizes to form tetramers. The heterotetramers trimerize; 6 large subunits form a core ring with 6 small subunits projecting outwards.</text>
</comment>
<reference evidence="7 8" key="1">
    <citation type="submission" date="2019-08" db="EMBL/GenBank/DDBJ databases">
        <authorList>
            <person name="Peeters C."/>
        </authorList>
    </citation>
    <scope>NUCLEOTIDE SEQUENCE [LARGE SCALE GENOMIC DNA]</scope>
    <source>
        <strain evidence="7 8">LMG 31121</strain>
    </source>
</reference>
<comment type="similarity">
    <text evidence="5">Belongs to the EutC family.</text>
</comment>
<dbReference type="NCBIfam" id="NF003971">
    <property type="entry name" value="PRK05465.1"/>
    <property type="match status" value="1"/>
</dbReference>
<dbReference type="InterPro" id="IPR042251">
    <property type="entry name" value="EutC_C"/>
</dbReference>
<feature type="region of interest" description="Disordered" evidence="6">
    <location>
        <begin position="272"/>
        <end position="299"/>
    </location>
</feature>
<dbReference type="Pfam" id="PF05985">
    <property type="entry name" value="EutC"/>
    <property type="match status" value="1"/>
</dbReference>
<comment type="pathway">
    <text evidence="5">Amine and polyamine degradation; ethanolamine degradation.</text>
</comment>
<dbReference type="GO" id="GO:0006520">
    <property type="term" value="P:amino acid metabolic process"/>
    <property type="evidence" value="ECO:0007669"/>
    <property type="project" value="InterPro"/>
</dbReference>
<dbReference type="Gene3D" id="3.40.50.11240">
    <property type="entry name" value="Ethanolamine ammonia-lyase light chain (EutC)"/>
    <property type="match status" value="1"/>
</dbReference>
<evidence type="ECO:0000313" key="8">
    <source>
        <dbReference type="Proteomes" id="UP000335538"/>
    </source>
</evidence>
<keyword evidence="1 5" id="KW-0846">Cobalamin</keyword>
<dbReference type="PIRSF" id="PIRSF018982">
    <property type="entry name" value="EutC"/>
    <property type="match status" value="1"/>
</dbReference>
<comment type="subcellular location">
    <subcellularLocation>
        <location evidence="5">Bacterial microcompartment</location>
    </subcellularLocation>
</comment>
<sequence>MGRSAVTDTWTKNAWQSLREFTTARIALGRTGNSLPTEALLAFNLAHAQARDAVHRPLDVRTLCTQLEAANFNTIEVCSAAPDRAHYLRRPDLGRRLSAKSCAALQSLAHEGAPSYDVVFVIADGLSAFAAMRHPLPLLQLMQSMLPDWRIGPVVVAAQGRVAIGDEIGELLRAKIVVVLIGERPGLSSPDSLGVYITFEPRIGRNDAERNCISNVRPEGLGYAGAAHKLHYLLTHARRLGLSGVDLKDDSDSLLTTRSTTVLGVDKQLGNTSIERTSPDTRSPWAWTGLSGDVEERKR</sequence>
<evidence type="ECO:0000256" key="3">
    <source>
        <dbReference type="ARBA" id="ARBA00023285"/>
    </source>
</evidence>
<evidence type="ECO:0000256" key="2">
    <source>
        <dbReference type="ARBA" id="ARBA00023239"/>
    </source>
</evidence>
<dbReference type="GO" id="GO:0031471">
    <property type="term" value="C:ethanolamine degradation polyhedral organelle"/>
    <property type="evidence" value="ECO:0007669"/>
    <property type="project" value="UniProtKB-UniRule"/>
</dbReference>
<evidence type="ECO:0000313" key="7">
    <source>
        <dbReference type="EMBL" id="VVE85622.1"/>
    </source>
</evidence>
<organism evidence="7 8">
    <name type="scientific">Pandoraea sputorum</name>
    <dbReference type="NCBI Taxonomy" id="93222"/>
    <lineage>
        <taxon>Bacteria</taxon>
        <taxon>Pseudomonadati</taxon>
        <taxon>Pseudomonadota</taxon>
        <taxon>Betaproteobacteria</taxon>
        <taxon>Burkholderiales</taxon>
        <taxon>Burkholderiaceae</taxon>
        <taxon>Pandoraea</taxon>
    </lineage>
</organism>
<comment type="cofactor">
    <cofactor evidence="5">
        <name>adenosylcob(III)alamin</name>
        <dbReference type="ChEBI" id="CHEBI:18408"/>
    </cofactor>
    <text evidence="5">Binds between the large and small subunits.</text>
</comment>
<dbReference type="EC" id="4.3.1.7" evidence="5"/>
<dbReference type="AlphaFoldDB" id="A0A5E5BKI8"/>
<dbReference type="GO" id="GO:0008851">
    <property type="term" value="F:ethanolamine ammonia-lyase activity"/>
    <property type="evidence" value="ECO:0007669"/>
    <property type="project" value="UniProtKB-UniRule"/>
</dbReference>
<evidence type="ECO:0000256" key="1">
    <source>
        <dbReference type="ARBA" id="ARBA00022628"/>
    </source>
</evidence>
<dbReference type="Gene3D" id="1.10.30.40">
    <property type="entry name" value="Ethanolamine ammonia-lyase light chain (EutC), N-terminal domain"/>
    <property type="match status" value="1"/>
</dbReference>
<keyword evidence="2 5" id="KW-0456">Lyase</keyword>
<name>A0A5E5BKI8_9BURK</name>
<proteinExistence type="inferred from homology"/>
<comment type="function">
    <text evidence="5">Catalyzes the deamination of various vicinal amino-alcohols to oxo compounds. Allows this organism to utilize ethanolamine as the sole source of nitrogen and carbon in the presence of external vitamin B12.</text>
</comment>
<protein>
    <recommendedName>
        <fullName evidence="5">Ethanolamine ammonia-lyase small subunit</fullName>
        <shortName evidence="5">EAL small subunit</shortName>
        <ecNumber evidence="5">4.3.1.7</ecNumber>
    </recommendedName>
</protein>
<dbReference type="PANTHER" id="PTHR39330:SF1">
    <property type="entry name" value="ETHANOLAMINE AMMONIA-LYASE SMALL SUBUNIT"/>
    <property type="match status" value="1"/>
</dbReference>
<dbReference type="GO" id="GO:0031419">
    <property type="term" value="F:cobalamin binding"/>
    <property type="evidence" value="ECO:0007669"/>
    <property type="project" value="UniProtKB-UniRule"/>
</dbReference>
<evidence type="ECO:0000256" key="6">
    <source>
        <dbReference type="SAM" id="MobiDB-lite"/>
    </source>
</evidence>
<dbReference type="InterPro" id="IPR009246">
    <property type="entry name" value="EutC"/>
</dbReference>
<dbReference type="HAMAP" id="MF_00601">
    <property type="entry name" value="EutC"/>
    <property type="match status" value="1"/>
</dbReference>
<keyword evidence="3 5" id="KW-0170">Cobalt</keyword>
<feature type="binding site" evidence="5">
    <location>
        <position position="212"/>
    </location>
    <ligand>
        <name>adenosylcob(III)alamin</name>
        <dbReference type="ChEBI" id="CHEBI:18408"/>
    </ligand>
</feature>
<dbReference type="InterPro" id="IPR042255">
    <property type="entry name" value="EutC_N"/>
</dbReference>
<accession>A0A5E5BKI8</accession>
<dbReference type="GO" id="GO:0009350">
    <property type="term" value="C:ethanolamine ammonia-lyase complex"/>
    <property type="evidence" value="ECO:0007669"/>
    <property type="project" value="UniProtKB-UniRule"/>
</dbReference>